<dbReference type="InterPro" id="IPR038468">
    <property type="entry name" value="MmpS_C"/>
</dbReference>
<dbReference type="EMBL" id="BMFU01000002">
    <property type="protein sequence ID" value="GGH51867.1"/>
    <property type="molecule type" value="Genomic_DNA"/>
</dbReference>
<reference evidence="2" key="1">
    <citation type="journal article" date="2019" name="Int. J. Syst. Evol. Microbiol.">
        <title>The Global Catalogue of Microorganisms (GCM) 10K type strain sequencing project: providing services to taxonomists for standard genome sequencing and annotation.</title>
        <authorList>
            <consortium name="The Broad Institute Genomics Platform"/>
            <consortium name="The Broad Institute Genome Sequencing Center for Infectious Disease"/>
            <person name="Wu L."/>
            <person name="Ma J."/>
        </authorList>
    </citation>
    <scope>NUCLEOTIDE SEQUENCE [LARGE SCALE GENOMIC DNA]</scope>
    <source>
        <strain evidence="2">CGMCC 1.12770</strain>
    </source>
</reference>
<comment type="caution">
    <text evidence="1">The sequence shown here is derived from an EMBL/GenBank/DDBJ whole genome shotgun (WGS) entry which is preliminary data.</text>
</comment>
<gene>
    <name evidence="1" type="ORF">GCM10008014_17980</name>
</gene>
<dbReference type="PROSITE" id="PS51257">
    <property type="entry name" value="PROKAR_LIPOPROTEIN"/>
    <property type="match status" value="1"/>
</dbReference>
<evidence type="ECO:0008006" key="3">
    <source>
        <dbReference type="Google" id="ProtNLM"/>
    </source>
</evidence>
<protein>
    <recommendedName>
        <fullName evidence="3">Lipoprotein</fullName>
    </recommendedName>
</protein>
<dbReference type="Proteomes" id="UP000652153">
    <property type="component" value="Unassembled WGS sequence"/>
</dbReference>
<name>A0ABQ1Z8I7_9BACL</name>
<proteinExistence type="predicted"/>
<dbReference type="Gene3D" id="2.60.40.2880">
    <property type="entry name" value="MmpS1-5, C-terminal soluble domain"/>
    <property type="match status" value="1"/>
</dbReference>
<sequence length="160" mass="17798">MDMLERKKVRLYSNNAWFLILLTGLLTILSACGNIEDASDEMNREHSKSQAEQNSDVINVEVLVESDLDSVVDLKVEIDARKHPQSVYSESVEVPYRESFVVPKDTFIPLTSTHVEAGIQEGASWISCSILYDGELVVTHKSRGKGAKALCEKNFRLGPG</sequence>
<evidence type="ECO:0000313" key="1">
    <source>
        <dbReference type="EMBL" id="GGH51867.1"/>
    </source>
</evidence>
<keyword evidence="2" id="KW-1185">Reference proteome</keyword>
<organism evidence="1 2">
    <name type="scientific">Paenibacillus silvae</name>
    <dbReference type="NCBI Taxonomy" id="1325358"/>
    <lineage>
        <taxon>Bacteria</taxon>
        <taxon>Bacillati</taxon>
        <taxon>Bacillota</taxon>
        <taxon>Bacilli</taxon>
        <taxon>Bacillales</taxon>
        <taxon>Paenibacillaceae</taxon>
        <taxon>Paenibacillus</taxon>
    </lineage>
</organism>
<accession>A0ABQ1Z8I7</accession>
<evidence type="ECO:0000313" key="2">
    <source>
        <dbReference type="Proteomes" id="UP000652153"/>
    </source>
</evidence>